<keyword evidence="2" id="KW-0963">Cytoplasm</keyword>
<dbReference type="PANTHER" id="PTHR22648">
    <property type="entry name" value="TRANSCRIPTION TERMINATION FACTOR NUSA"/>
    <property type="match status" value="1"/>
</dbReference>
<dbReference type="InterPro" id="IPR058582">
    <property type="entry name" value="KH_NusA_2nd"/>
</dbReference>
<dbReference type="FunFam" id="2.40.50.140:FF:000058">
    <property type="entry name" value="Transcription termination/antitermination protein NusA"/>
    <property type="match status" value="1"/>
</dbReference>
<dbReference type="PROSITE" id="PS50126">
    <property type="entry name" value="S1"/>
    <property type="match status" value="1"/>
</dbReference>
<dbReference type="SUPFAM" id="SSF54814">
    <property type="entry name" value="Prokaryotic type KH domain (KH-domain type II)"/>
    <property type="match status" value="2"/>
</dbReference>
<dbReference type="SUPFAM" id="SSF69705">
    <property type="entry name" value="Transcription factor NusA, N-terminal domain"/>
    <property type="match status" value="1"/>
</dbReference>
<evidence type="ECO:0000256" key="5">
    <source>
        <dbReference type="ARBA" id="ARBA00023015"/>
    </source>
</evidence>
<dbReference type="Pfam" id="PF13184">
    <property type="entry name" value="KH_NusA_1st"/>
    <property type="match status" value="1"/>
</dbReference>
<evidence type="ECO:0000256" key="4">
    <source>
        <dbReference type="ARBA" id="ARBA00022884"/>
    </source>
</evidence>
<dbReference type="Pfam" id="PF00575">
    <property type="entry name" value="S1"/>
    <property type="match status" value="1"/>
</dbReference>
<dbReference type="GO" id="GO:0003723">
    <property type="term" value="F:RNA binding"/>
    <property type="evidence" value="ECO:0007669"/>
    <property type="project" value="UniProtKB-KW"/>
</dbReference>
<evidence type="ECO:0000313" key="8">
    <source>
        <dbReference type="EMBL" id="VAV89067.1"/>
    </source>
</evidence>
<dbReference type="SMART" id="SM00316">
    <property type="entry name" value="S1"/>
    <property type="match status" value="1"/>
</dbReference>
<evidence type="ECO:0000256" key="3">
    <source>
        <dbReference type="ARBA" id="ARBA00022814"/>
    </source>
</evidence>
<dbReference type="GO" id="GO:0006353">
    <property type="term" value="P:DNA-templated transcription termination"/>
    <property type="evidence" value="ECO:0007669"/>
    <property type="project" value="UniProtKB-KW"/>
</dbReference>
<accession>A0A3B0RBX0</accession>
<dbReference type="InterPro" id="IPR015946">
    <property type="entry name" value="KH_dom-like_a/b"/>
</dbReference>
<dbReference type="NCBIfam" id="TIGR01954">
    <property type="entry name" value="nusA_Cterm_rpt"/>
    <property type="match status" value="1"/>
</dbReference>
<dbReference type="InterPro" id="IPR009019">
    <property type="entry name" value="KH_sf_prok-type"/>
</dbReference>
<dbReference type="SMART" id="SM00322">
    <property type="entry name" value="KH"/>
    <property type="match status" value="2"/>
</dbReference>
<dbReference type="AlphaFoldDB" id="A0A3B0RBX0"/>
<name>A0A3B0RBX0_9ZZZZ</name>
<dbReference type="CDD" id="cd02134">
    <property type="entry name" value="KH-II_NusA_rpt1"/>
    <property type="match status" value="1"/>
</dbReference>
<dbReference type="InterPro" id="IPR025249">
    <property type="entry name" value="TF_NusA_KH_1st"/>
</dbReference>
<dbReference type="Pfam" id="PF26594">
    <property type="entry name" value="KH_NusA_2nd"/>
    <property type="match status" value="1"/>
</dbReference>
<dbReference type="Gene3D" id="1.10.150.20">
    <property type="entry name" value="5' to 3' exonuclease, C-terminal subdomain"/>
    <property type="match status" value="2"/>
</dbReference>
<dbReference type="FunFam" id="3.30.300.20:FF:000005">
    <property type="entry name" value="Transcription termination/antitermination protein NusA"/>
    <property type="match status" value="1"/>
</dbReference>
<dbReference type="Pfam" id="PF14520">
    <property type="entry name" value="HHH_5"/>
    <property type="match status" value="1"/>
</dbReference>
<evidence type="ECO:0000256" key="2">
    <source>
        <dbReference type="ARBA" id="ARBA00022490"/>
    </source>
</evidence>
<evidence type="ECO:0000259" key="7">
    <source>
        <dbReference type="PROSITE" id="PS50126"/>
    </source>
</evidence>
<dbReference type="InterPro" id="IPR030842">
    <property type="entry name" value="TF_NusA_bacterial"/>
</dbReference>
<dbReference type="CDD" id="cd04455">
    <property type="entry name" value="S1_NusA"/>
    <property type="match status" value="1"/>
</dbReference>
<dbReference type="InterPro" id="IPR003029">
    <property type="entry name" value="S1_domain"/>
</dbReference>
<organism evidence="8">
    <name type="scientific">hydrothermal vent metagenome</name>
    <dbReference type="NCBI Taxonomy" id="652676"/>
    <lineage>
        <taxon>unclassified sequences</taxon>
        <taxon>metagenomes</taxon>
        <taxon>ecological metagenomes</taxon>
    </lineage>
</organism>
<dbReference type="InterPro" id="IPR036555">
    <property type="entry name" value="NusA_N_sf"/>
</dbReference>
<dbReference type="EMBL" id="UOED01000042">
    <property type="protein sequence ID" value="VAV89067.1"/>
    <property type="molecule type" value="Genomic_DNA"/>
</dbReference>
<keyword evidence="1" id="KW-0806">Transcription termination</keyword>
<dbReference type="InterPro" id="IPR012340">
    <property type="entry name" value="NA-bd_OB-fold"/>
</dbReference>
<dbReference type="GO" id="GO:0031564">
    <property type="term" value="P:transcription antitermination"/>
    <property type="evidence" value="ECO:0007669"/>
    <property type="project" value="UniProtKB-KW"/>
</dbReference>
<dbReference type="CDD" id="cd22529">
    <property type="entry name" value="KH-II_NusA_rpt2"/>
    <property type="match status" value="1"/>
</dbReference>
<dbReference type="HAMAP" id="MF_00945_B">
    <property type="entry name" value="NusA_B"/>
    <property type="match status" value="1"/>
</dbReference>
<dbReference type="NCBIfam" id="TIGR01953">
    <property type="entry name" value="NusA"/>
    <property type="match status" value="1"/>
</dbReference>
<dbReference type="InterPro" id="IPR013735">
    <property type="entry name" value="TF_NusA_N"/>
</dbReference>
<reference evidence="8" key="1">
    <citation type="submission" date="2018-06" db="EMBL/GenBank/DDBJ databases">
        <authorList>
            <person name="Zhirakovskaya E."/>
        </authorList>
    </citation>
    <scope>NUCLEOTIDE SEQUENCE</scope>
</reference>
<proteinExistence type="inferred from homology"/>
<protein>
    <submittedName>
        <fullName evidence="8">Transcription termination protein NusA</fullName>
    </submittedName>
</protein>
<keyword evidence="6" id="KW-0804">Transcription</keyword>
<dbReference type="InterPro" id="IPR004087">
    <property type="entry name" value="KH_dom"/>
</dbReference>
<dbReference type="InterPro" id="IPR010214">
    <property type="entry name" value="Tscrpt_termin_fac_NusA_C_rpt"/>
</dbReference>
<dbReference type="SUPFAM" id="SSF47794">
    <property type="entry name" value="Rad51 N-terminal domain-like"/>
    <property type="match status" value="2"/>
</dbReference>
<dbReference type="Gene3D" id="2.40.50.140">
    <property type="entry name" value="Nucleic acid-binding proteins"/>
    <property type="match status" value="1"/>
</dbReference>
<dbReference type="PROSITE" id="PS50084">
    <property type="entry name" value="KH_TYPE_1"/>
    <property type="match status" value="1"/>
</dbReference>
<keyword evidence="3" id="KW-0889">Transcription antitermination</keyword>
<dbReference type="PANTHER" id="PTHR22648:SF0">
    <property type="entry name" value="TRANSCRIPTION TERMINATION_ANTITERMINATION PROTEIN NUSA"/>
    <property type="match status" value="1"/>
</dbReference>
<dbReference type="SUPFAM" id="SSF50249">
    <property type="entry name" value="Nucleic acid-binding proteins"/>
    <property type="match status" value="1"/>
</dbReference>
<dbReference type="FunFam" id="3.30.300.20:FF:000002">
    <property type="entry name" value="Transcription termination/antitermination protein NusA"/>
    <property type="match status" value="1"/>
</dbReference>
<evidence type="ECO:0000256" key="1">
    <source>
        <dbReference type="ARBA" id="ARBA00022472"/>
    </source>
</evidence>
<dbReference type="Pfam" id="PF08529">
    <property type="entry name" value="NusA_N"/>
    <property type="match status" value="1"/>
</dbReference>
<gene>
    <name evidence="8" type="ORF">MNBD_ALPHA02-1403</name>
</gene>
<dbReference type="GO" id="GO:0000166">
    <property type="term" value="F:nucleotide binding"/>
    <property type="evidence" value="ECO:0007669"/>
    <property type="project" value="InterPro"/>
</dbReference>
<dbReference type="GO" id="GO:0005829">
    <property type="term" value="C:cytosol"/>
    <property type="evidence" value="ECO:0007669"/>
    <property type="project" value="TreeGrafter"/>
</dbReference>
<dbReference type="Gene3D" id="3.30.300.20">
    <property type="match status" value="2"/>
</dbReference>
<evidence type="ECO:0000256" key="6">
    <source>
        <dbReference type="ARBA" id="ARBA00023163"/>
    </source>
</evidence>
<dbReference type="InterPro" id="IPR010213">
    <property type="entry name" value="TF_NusA"/>
</dbReference>
<dbReference type="Gene3D" id="3.30.1480.10">
    <property type="entry name" value="NusA, N-terminal domain"/>
    <property type="match status" value="1"/>
</dbReference>
<keyword evidence="4" id="KW-0694">RNA-binding</keyword>
<dbReference type="InterPro" id="IPR010995">
    <property type="entry name" value="DNA_repair_Rad51/TF_NusA_a-hlx"/>
</dbReference>
<sequence length="521" mass="57649">MTTAVSANRIELLQIADAVAREKNIDKEIVLEALEEAIQKAARSRYGAENEIKAHIERKTGDIKLYRVLEVVEHVENHATELTLKDAEKMKEGAAIGDLLADELPPIDFGRVAAQTAKQVIVQKVRDAERERQYKEYQDRIGEIINGVVKRVEYGNVIIDVGQAEAIIRRDQMIPREHMRNGDRIRAYIMDVRQELRGPQIFLSRSHPDFMAKLFTQEVPEIYDGIIEIVGVARDPGSRAKIAVSSADSSIDPVGACVGMRGSRVQAVVNELAGEKIDIIQWSDDPATFIISALSPADVAKVVLDEDRKRIDVVVPEDQLSLAIGRRGQNVRLASQLSGWQVDIMTEAAESEKRQTEYKACTELFVEQLDVDETLALLLVAEGFRTVEEVAYVAPEEFAGIEGFDESLVEELQNRARESLDRSSAVSEKARVELGVSDEIAAIEGLTTAMMVTLGEAGIKTLDDLGDLAADELISKEDGILRDASLTEEQANAIIMAARAHWFEDEETEEGTAEEEAVEAE</sequence>
<dbReference type="GO" id="GO:0003700">
    <property type="term" value="F:DNA-binding transcription factor activity"/>
    <property type="evidence" value="ECO:0007669"/>
    <property type="project" value="InterPro"/>
</dbReference>
<feature type="domain" description="S1 motif" evidence="7">
    <location>
        <begin position="142"/>
        <end position="206"/>
    </location>
</feature>
<keyword evidence="5" id="KW-0805">Transcription regulation</keyword>